<evidence type="ECO:0000256" key="3">
    <source>
        <dbReference type="SAM" id="SignalP"/>
    </source>
</evidence>
<feature type="signal peptide" evidence="3">
    <location>
        <begin position="1"/>
        <end position="19"/>
    </location>
</feature>
<dbReference type="Proteomes" id="UP000202259">
    <property type="component" value="Chromosome"/>
</dbReference>
<feature type="domain" description="PilY1 beta-propeller" evidence="4">
    <location>
        <begin position="668"/>
        <end position="900"/>
    </location>
</feature>
<sequence length="1184" mass="128317">MKRFLAISLLLIISNVSFSEDIELYVSNDVKLAGNKTQVLIIFDNSGSMGTTLSVNEDYDPTVTYPAVGNDNSLSERFIYFTKGGADGGSGLPVPDKNNESRRFLDSINSCETARKILAETGFYSGHIREYSFKGTSGSWNEIPDNNGANVEVIDCEDDVLKSEPKNIASLPDGYPVNYLGTKQIPIYHSPLLLTSNVDWSGQYVTLYTDNYLRWHHGETIAQTLTTRMEIAKKSIANVVKAAPSIDFGLQVFNYNYGDAADHPNGGRVAFGIQQMTNASEAEFLDIVNNKVSSRTWTPLCESLYEAQQYFAGKNVDFGDDDVDLYFNNGTLAYQKNVPPRDLSIESSGKYISPFSNCSSKAFVILITDGAPTFDNGADSKIEALTTVDEGKTVNFSGSKFAGNYLAGLAEWMNENDLNTSLPGRQTVSTYTIGFSEGALDAAPLLKRTAKLGGGDYYPAADSAQLTSALLNALESLEPSNDSLTSASVAANNFDRTETLNSVYYAMFQPENGPRWQGNLKKYKVVSGNQVGKHSKLALDANSGHFSPDVTSFWSPNNAKDGDQVPEGGVADMLRKKTNRVIYSDIGASGTMALLTKTQAETSFGGSTALATEMKVHEDDVDTYLNWAKGKNVDDVKLPDGTKPAIRPDVFADPLHSKPLVVNYGDSIRIVIGTNAGVLHMFEDKGDSVDENWAFMPKEFFKNIKPLRQNYSTAEKIYGVDGNITSYTQDKNGDGIINGTDKVWIFFGLRRGGSSYYALDISDPSAPSKLWHIDASSTGFGELGQSWSQPKLGYSKVNVIGSGASAVAAPVLFFGGGYDAAKDTKAPGTPDSKGRAIYMVDAGTGALKWSLAPGNANTTFSGTDSIPSSIGILDSDGDGLTDRLYTGDTGGNVWRVDMPSADPVDTEAPWTVFKLAELGGNTNTTDLRFFNEPSIVRTFISETIEENVTDINGKTTTIVSHQEKPYDAVLIGSGDRSNPLGIDTSDTFFMIKDEHIKTKSFYSSVEPKAPLALLKSDLYNYTDNPFDKTLTTQERDKLSIAVSNKSGWFMDLKGSGEKSTAEAIVINGVAFFTTFIPPNLDPTIVRCEQPNGTGLLYAVDLALGTAVYNWKTNNGTGTGTGEGPPDDAKRSIVISEQFLGAPTLIVVPDAKGETVGNIIVGRKVVNTPFTLQTMRTYLYIKEEQ</sequence>
<dbReference type="RefSeq" id="WP_081152579.1">
    <property type="nucleotide sequence ID" value="NZ_CP020465.1"/>
</dbReference>
<dbReference type="KEGG" id="cber:B5D82_14750"/>
<evidence type="ECO:0000313" key="6">
    <source>
        <dbReference type="Proteomes" id="UP000202259"/>
    </source>
</evidence>
<name>A0A222GAI7_9GAMM</name>
<evidence type="ECO:0000256" key="1">
    <source>
        <dbReference type="ARBA" id="ARBA00022723"/>
    </source>
</evidence>
<dbReference type="GO" id="GO:0046872">
    <property type="term" value="F:metal ion binding"/>
    <property type="evidence" value="ECO:0007669"/>
    <property type="project" value="UniProtKB-KW"/>
</dbReference>
<feature type="chain" id="PRO_5012668591" description="PilY1 beta-propeller domain-containing protein" evidence="3">
    <location>
        <begin position="20"/>
        <end position="1184"/>
    </location>
</feature>
<proteinExistence type="predicted"/>
<keyword evidence="6" id="KW-1185">Reference proteome</keyword>
<dbReference type="InterPro" id="IPR008707">
    <property type="entry name" value="B-propeller_PilY1"/>
</dbReference>
<gene>
    <name evidence="5" type="ORF">B5D82_14750</name>
</gene>
<dbReference type="InterPro" id="IPR036465">
    <property type="entry name" value="vWFA_dom_sf"/>
</dbReference>
<keyword evidence="2" id="KW-0106">Calcium</keyword>
<organism evidence="5 6">
    <name type="scientific">Cognaticolwellia beringensis</name>
    <dbReference type="NCBI Taxonomy" id="1967665"/>
    <lineage>
        <taxon>Bacteria</taxon>
        <taxon>Pseudomonadati</taxon>
        <taxon>Pseudomonadota</taxon>
        <taxon>Gammaproteobacteria</taxon>
        <taxon>Alteromonadales</taxon>
        <taxon>Colwelliaceae</taxon>
        <taxon>Cognaticolwellia</taxon>
    </lineage>
</organism>
<evidence type="ECO:0000259" key="4">
    <source>
        <dbReference type="Pfam" id="PF05567"/>
    </source>
</evidence>
<dbReference type="EMBL" id="CP020465">
    <property type="protein sequence ID" value="ASP48918.1"/>
    <property type="molecule type" value="Genomic_DNA"/>
</dbReference>
<accession>A0A222GAI7</accession>
<evidence type="ECO:0000256" key="2">
    <source>
        <dbReference type="ARBA" id="ARBA00022837"/>
    </source>
</evidence>
<dbReference type="Gene3D" id="3.40.50.410">
    <property type="entry name" value="von Willebrand factor, type A domain"/>
    <property type="match status" value="1"/>
</dbReference>
<dbReference type="OrthoDB" id="7156875at2"/>
<keyword evidence="3" id="KW-0732">Signal</keyword>
<dbReference type="AlphaFoldDB" id="A0A222GAI7"/>
<dbReference type="Pfam" id="PF05567">
    <property type="entry name" value="T4P_PilY1"/>
    <property type="match status" value="1"/>
</dbReference>
<evidence type="ECO:0000313" key="5">
    <source>
        <dbReference type="EMBL" id="ASP48918.1"/>
    </source>
</evidence>
<protein>
    <recommendedName>
        <fullName evidence="4">PilY1 beta-propeller domain-containing protein</fullName>
    </recommendedName>
</protein>
<keyword evidence="1" id="KW-0479">Metal-binding</keyword>
<reference evidence="5 6" key="1">
    <citation type="submission" date="2017-08" db="EMBL/GenBank/DDBJ databases">
        <title>Complete genome of Colwellia sp. NB097-1, a psychrophile bacterium ioslated from Bering Sea.</title>
        <authorList>
            <person name="Chen X."/>
        </authorList>
    </citation>
    <scope>NUCLEOTIDE SEQUENCE [LARGE SCALE GENOMIC DNA]</scope>
    <source>
        <strain evidence="5 6">NB097-1</strain>
    </source>
</reference>